<keyword evidence="2" id="KW-0653">Protein transport</keyword>
<dbReference type="SUPFAM" id="SSF52540">
    <property type="entry name" value="P-loop containing nucleoside triphosphate hydrolases"/>
    <property type="match status" value="2"/>
</dbReference>
<evidence type="ECO:0000313" key="4">
    <source>
        <dbReference type="EMBL" id="KZS16582.1"/>
    </source>
</evidence>
<dbReference type="InterPro" id="IPR011115">
    <property type="entry name" value="SecA_DEAD"/>
</dbReference>
<evidence type="ECO:0000256" key="1">
    <source>
        <dbReference type="ARBA" id="ARBA00022490"/>
    </source>
</evidence>
<dbReference type="SMART" id="SM00957">
    <property type="entry name" value="SecA_DEAD"/>
    <property type="match status" value="1"/>
</dbReference>
<dbReference type="GO" id="GO:0005524">
    <property type="term" value="F:ATP binding"/>
    <property type="evidence" value="ECO:0007669"/>
    <property type="project" value="InterPro"/>
</dbReference>
<name>A0A0P5UXE4_9CRUS</name>
<dbReference type="Pfam" id="PF07517">
    <property type="entry name" value="SecA_DEAD"/>
    <property type="match status" value="1"/>
</dbReference>
<dbReference type="EMBL" id="LRGB01000687">
    <property type="protein sequence ID" value="KZS16582.1"/>
    <property type="molecule type" value="Genomic_DNA"/>
</dbReference>
<evidence type="ECO:0000313" key="5">
    <source>
        <dbReference type="Proteomes" id="UP000076858"/>
    </source>
</evidence>
<dbReference type="Gene3D" id="3.90.1440.10">
    <property type="entry name" value="SecA, preprotein cross-linking domain"/>
    <property type="match status" value="1"/>
</dbReference>
<dbReference type="InterPro" id="IPR014018">
    <property type="entry name" value="SecA_motor_DEAD"/>
</dbReference>
<dbReference type="InterPro" id="IPR027417">
    <property type="entry name" value="P-loop_NTPase"/>
</dbReference>
<comment type="caution">
    <text evidence="4">The sequence shown here is derived from an EMBL/GenBank/DDBJ whole genome shotgun (WGS) entry which is preliminary data.</text>
</comment>
<keyword evidence="2" id="KW-0813">Transport</keyword>
<dbReference type="PANTHER" id="PTHR30612">
    <property type="entry name" value="SECA INNER MEMBRANE COMPONENT OF SEC PROTEIN SECRETION SYSTEM"/>
    <property type="match status" value="1"/>
</dbReference>
<dbReference type="PANTHER" id="PTHR30612:SF0">
    <property type="entry name" value="CHLOROPLAST PROTEIN-TRANSPORTING ATPASE"/>
    <property type="match status" value="1"/>
</dbReference>
<dbReference type="Gene3D" id="3.40.50.300">
    <property type="entry name" value="P-loop containing nucleotide triphosphate hydrolases"/>
    <property type="match status" value="3"/>
</dbReference>
<organism evidence="4 5">
    <name type="scientific">Daphnia magna</name>
    <dbReference type="NCBI Taxonomy" id="35525"/>
    <lineage>
        <taxon>Eukaryota</taxon>
        <taxon>Metazoa</taxon>
        <taxon>Ecdysozoa</taxon>
        <taxon>Arthropoda</taxon>
        <taxon>Crustacea</taxon>
        <taxon>Branchiopoda</taxon>
        <taxon>Diplostraca</taxon>
        <taxon>Cladocera</taxon>
        <taxon>Anomopoda</taxon>
        <taxon>Daphniidae</taxon>
        <taxon>Daphnia</taxon>
    </lineage>
</organism>
<dbReference type="GO" id="GO:0017038">
    <property type="term" value="P:protein import"/>
    <property type="evidence" value="ECO:0007669"/>
    <property type="project" value="InterPro"/>
</dbReference>
<dbReference type="PROSITE" id="PS51196">
    <property type="entry name" value="SECA_MOTOR_DEAD"/>
    <property type="match status" value="1"/>
</dbReference>
<keyword evidence="3" id="KW-0811">Translocation</keyword>
<dbReference type="GO" id="GO:0006605">
    <property type="term" value="P:protein targeting"/>
    <property type="evidence" value="ECO:0007669"/>
    <property type="project" value="InterPro"/>
</dbReference>
<accession>A0A0P5UXE4</accession>
<dbReference type="FunFam" id="3.90.1440.10:FF:000007">
    <property type="entry name" value="Uncharacterized protein"/>
    <property type="match status" value="1"/>
</dbReference>
<dbReference type="STRING" id="35525.A0A0P5UXE4"/>
<evidence type="ECO:0000256" key="3">
    <source>
        <dbReference type="ARBA" id="ARBA00023010"/>
    </source>
</evidence>
<gene>
    <name evidence="4" type="ORF">APZ42_017133</name>
</gene>
<sequence length="2340" mass="268839">MDRDGAVVVGQIHTQPKKTGQKYGTQEDVAKEIKSWIQLDNEDIDLKLLPNAVSHIESELGRQLSSLETTCLEWQYVKIVLEMWHSEAFRKMFDDLENPATDISIELSTLLCELNSVNSFQEIDTKLEVHGSRLRIWCDGGCRYLQMIVKQDELFKDTPRFTILVPCYFNHFKIFCINELFSRCWNYVVNEKTNGEKYRNFLSALNNFLANIMEYKEFQDIMEKAVSENVLAMDSIISWPKCINMICEHFPTDYTEESLIQCLKQAAASIADDDWTQKFTSLVKEIFKKYLLPKTDDQVKNEDGREIISIQGNVVFLSKIMEKMIELKSNIVQEIQIVGLVSIHVDCSLENDIWHGINVGVITDKIIVDCEVLWNVSGQHKTHQGAEEPRQPGESGGNVHLVCNEMINENQWTIISDGGDGSAAHKWTRDEFKNAFPSMSLFGGAGDRNYEIIATKLGNLLPGERITGLRHNQQPNFIIDKSMEDVQHLMVSFYKTEKERHTLIFFQGRGVGQGGYGGTVTLEILNRPPFLQPSLPFIGFQKRLLYTTRLSDVYQASGSDGKTGKPAGDIGFIHNVNSDNCAMNMEGNYFGFEIDTRLELNFSNNPSEGKNSCARQVQNVENPLKRYTSIEIKEGVPETKRLVEAVKKKAILRQNLFQHLSHINQRKEMFQTLQAMFYSPLQSHPISRDEVLAKQVQSIEIQLRQLSFRSQQFQMDNKQAKMVKPACLEQLKPYDLDSAPLLAYQQQVVTGSEDVASTLNSAIDPSQTPEERNVNYIVSDMIRDLQISEGSPEHIFLSHIKEIVKSSKNLDLHAEILSDQDVIRKRLDASKFRIATLMKETWSNGLDLTSDYALGRFLHVYNFVVQKQLGFSLRDAQRVAIMTLLRKHPHSRNTLVQVSTGEGKSLIVAGVAIAFALSEKKKSKFFCHIDVITSNSVLALRDSTLSSDKGGLKDIYEFFNVSVANNCSHSIEERTKAYDSAVVYGELANFQRDYLLDEFYGSDIRGNRRFEHVIIDEVDCMLLDRGNNTLYLSHDIPGMETLESLYVFIWEKMCNSTDEENNSKDRLKEWIKSGVLFDLYGVTTKNDLKLVHEPLDDFEKDALWNHLIKKKVIDENARLLIADANQITEEKINYEPKNAQLKETNLNAKLVFYLRKLANRQRRIRIPAHLLGFVDRNLDTWIDNAFHALDLRRDENYVIDQDRTDTSPDLNPQVIIIDPDTGTDQTLSQWDGALHQFLQLKEGCKLTLQSLKAVFISNATYIRKYKRILGVSGTLGSEKEQHFLSNIYKFECVRLPTAFPKVFTLRPTKVFFSEAQWLQEIIRETLDVLNVPKENQRELNDVDVKTRSIVIFCRTIREVKKLYQELKLYLPSDRIHRYTRDYEKFAFESGQLDIGHAILATNLAGRGTDIKISNNLRTNGGLHICLTYLPENERIKEQAMGRAARKGDPGSGILILYDNRSGHTSNKDKELDAEELLKEMEVKRNKQESQRLSRLKEDFENDERQEDLFKNFIETFAEKKIQAKLEESSRKKDIYQHHHVVTQAIRDSALDKWALFLDANDSHCSVDFQMEVPNLENFDDIINWIMPVRSIAVAKHLAIREKPDLSMANYILERIVNSDSSFFYPAAHYYQTFIFLKEEKFLKEKKEFFRKLRVAETIINDHIDMQLSFNSIINKSMSNSVKIPSFCVVDAYKEQKENNVKIMEYFLGSLRSLVGNYCSVAELREASKVSPKQPGFFEKTFSKIEKFIDNDKNKTRNVQGGQKIRMQNVDKYFKSLIESRCIACELNDPDTIPNSSIYSNQEEVDNESCSNRSALIQLIADDYGVGVSLEKTLISIFNEANSEEEIEKELKKENLIPYSRKMFWKKLVDTEVLKIPKVGVEMECVIMPDTQCNGIPKLDRNEAIALNFGIDTYDSKLNCLNVLYNPIYDNEEQFKEKKKIMFPKKYVKRILSVTEYELGKQNFEFNKIAQLNLNILKEIDLKEFGCLRDDDFYRANIIPAEREGLKNELLKQNVIDDQGFLLADYDVTKGFDYPQCPAYSEAVMHLIGRKFVVEIVRRQWLKIQDTTSKRGPDYLKAINLLPLKPYRDMLGDLMAAHVISGARVTEEDGTKLKEEISKLKNADDQDRKILLEFFENHQSVYSRPVTPEFFLDPLERILRIGSGSSNIFNELIAFHLMELDSVIDVKNRKWTWKMICLTSLLASIIFLGGAASVGAGVFLTCSQILSFGFCKDLLFMGGFSDIAYAATTILLRKDFTWADYGRQRIRSAMGKVDPIETIKTFYKLYDDSKQDIQPRIKTNSDHKWMQHDRKKEAESGMANTQCKSSTCMETDDEGQTGEMC</sequence>
<dbReference type="Proteomes" id="UP000076858">
    <property type="component" value="Unassembled WGS sequence"/>
</dbReference>
<dbReference type="OrthoDB" id="10067052at2759"/>
<evidence type="ECO:0000256" key="2">
    <source>
        <dbReference type="ARBA" id="ARBA00022927"/>
    </source>
</evidence>
<protein>
    <submittedName>
        <fullName evidence="4">Uncharacterized protein</fullName>
    </submittedName>
</protein>
<proteinExistence type="predicted"/>
<dbReference type="InterPro" id="IPR000185">
    <property type="entry name" value="SecA"/>
</dbReference>
<dbReference type="GO" id="GO:0006886">
    <property type="term" value="P:intracellular protein transport"/>
    <property type="evidence" value="ECO:0007669"/>
    <property type="project" value="InterPro"/>
</dbReference>
<keyword evidence="5" id="KW-1185">Reference proteome</keyword>
<dbReference type="GO" id="GO:0016020">
    <property type="term" value="C:membrane"/>
    <property type="evidence" value="ECO:0007669"/>
    <property type="project" value="InterPro"/>
</dbReference>
<reference evidence="4 5" key="1">
    <citation type="submission" date="2016-03" db="EMBL/GenBank/DDBJ databases">
        <title>EvidentialGene: Evidence-directed Construction of Genes on Genomes.</title>
        <authorList>
            <person name="Gilbert D.G."/>
            <person name="Choi J.-H."/>
            <person name="Mockaitis K."/>
            <person name="Colbourne J."/>
            <person name="Pfrender M."/>
        </authorList>
    </citation>
    <scope>NUCLEOTIDE SEQUENCE [LARGE SCALE GENOMIC DNA]</scope>
    <source>
        <strain evidence="4 5">Xinb3</strain>
        <tissue evidence="4">Complete organism</tissue>
    </source>
</reference>
<dbReference type="PROSITE" id="PS51194">
    <property type="entry name" value="HELICASE_CTER"/>
    <property type="match status" value="1"/>
</dbReference>
<keyword evidence="1" id="KW-0963">Cytoplasm</keyword>
<dbReference type="InterPro" id="IPR001650">
    <property type="entry name" value="Helicase_C-like"/>
</dbReference>